<evidence type="ECO:0000313" key="2">
    <source>
        <dbReference type="EMBL" id="AXG72974.1"/>
    </source>
</evidence>
<gene>
    <name evidence="2" type="ORF">DVK85_01485</name>
</gene>
<dbReference type="RefSeq" id="WP_114676737.1">
    <property type="nucleotide sequence ID" value="NZ_CP031188.1"/>
</dbReference>
<organism evidence="2 3">
    <name type="scientific">Flavobacterium arcticum</name>
    <dbReference type="NCBI Taxonomy" id="1784713"/>
    <lineage>
        <taxon>Bacteria</taxon>
        <taxon>Pseudomonadati</taxon>
        <taxon>Bacteroidota</taxon>
        <taxon>Flavobacteriia</taxon>
        <taxon>Flavobacteriales</taxon>
        <taxon>Flavobacteriaceae</taxon>
        <taxon>Flavobacterium</taxon>
    </lineage>
</organism>
<evidence type="ECO:0000313" key="3">
    <source>
        <dbReference type="Proteomes" id="UP000253951"/>
    </source>
</evidence>
<dbReference type="Proteomes" id="UP000253951">
    <property type="component" value="Chromosome"/>
</dbReference>
<evidence type="ECO:0000256" key="1">
    <source>
        <dbReference type="SAM" id="MobiDB-lite"/>
    </source>
</evidence>
<sequence>MQKLFKSNPPLQKAFHNAPDTKSTDGSTDTGTLCYAIAEEGQVVKRMELIQSNGCRYSFSYALLPVCIQKDSGLLFLKAYELLIRISGYNLDPIREYINTEQLIWAKASVKPDGTAETFIQEITIEGESVSTVL</sequence>
<protein>
    <submittedName>
        <fullName evidence="2">Uncharacterized protein</fullName>
    </submittedName>
</protein>
<reference evidence="2 3" key="1">
    <citation type="submission" date="2018-07" db="EMBL/GenBank/DDBJ databases">
        <title>Complete genome sequence of Flavobacterium arcticum type strain SM1502T.</title>
        <authorList>
            <person name="Li Y."/>
            <person name="Li D.-D."/>
        </authorList>
    </citation>
    <scope>NUCLEOTIDE SEQUENCE [LARGE SCALE GENOMIC DNA]</scope>
    <source>
        <strain evidence="2 3">SM1502</strain>
    </source>
</reference>
<dbReference type="AlphaFoldDB" id="A0A345H8R4"/>
<dbReference type="OrthoDB" id="9975335at2"/>
<proteinExistence type="predicted"/>
<dbReference type="KEGG" id="fat:DVK85_01485"/>
<name>A0A345H8R4_9FLAO</name>
<accession>A0A345H8R4</accession>
<dbReference type="EMBL" id="CP031188">
    <property type="protein sequence ID" value="AXG72974.1"/>
    <property type="molecule type" value="Genomic_DNA"/>
</dbReference>
<feature type="region of interest" description="Disordered" evidence="1">
    <location>
        <begin position="1"/>
        <end position="28"/>
    </location>
</feature>
<keyword evidence="3" id="KW-1185">Reference proteome</keyword>